<organism evidence="1 2">
    <name type="scientific">Prunus armeniaca</name>
    <name type="common">Apricot</name>
    <name type="synonym">Armeniaca vulgaris</name>
    <dbReference type="NCBI Taxonomy" id="36596"/>
    <lineage>
        <taxon>Eukaryota</taxon>
        <taxon>Viridiplantae</taxon>
        <taxon>Streptophyta</taxon>
        <taxon>Embryophyta</taxon>
        <taxon>Tracheophyta</taxon>
        <taxon>Spermatophyta</taxon>
        <taxon>Magnoliopsida</taxon>
        <taxon>eudicotyledons</taxon>
        <taxon>Gunneridae</taxon>
        <taxon>Pentapetalae</taxon>
        <taxon>rosids</taxon>
        <taxon>fabids</taxon>
        <taxon>Rosales</taxon>
        <taxon>Rosaceae</taxon>
        <taxon>Amygdaloideae</taxon>
        <taxon>Amygdaleae</taxon>
        <taxon>Prunus</taxon>
    </lineage>
</organism>
<protein>
    <submittedName>
        <fullName evidence="1">Uncharacterized protein</fullName>
    </submittedName>
</protein>
<dbReference type="Proteomes" id="UP000507222">
    <property type="component" value="Unassembled WGS sequence"/>
</dbReference>
<dbReference type="AlphaFoldDB" id="A0A6J5UB76"/>
<gene>
    <name evidence="1" type="ORF">CURHAP_LOCUS19393</name>
</gene>
<evidence type="ECO:0000313" key="2">
    <source>
        <dbReference type="Proteomes" id="UP000507222"/>
    </source>
</evidence>
<sequence>MQQQQFVNFLKAGCPCSSSHKCWIDAELLFLIDVKVGNKKKDHASGKQGCVWTFSVKLR</sequence>
<dbReference type="EMBL" id="CAEKDK010000003">
    <property type="protein sequence ID" value="CAB4272654.1"/>
    <property type="molecule type" value="Genomic_DNA"/>
</dbReference>
<evidence type="ECO:0000313" key="1">
    <source>
        <dbReference type="EMBL" id="CAB4272654.1"/>
    </source>
</evidence>
<reference evidence="1 2" key="1">
    <citation type="submission" date="2020-05" db="EMBL/GenBank/DDBJ databases">
        <authorList>
            <person name="Campoy J."/>
            <person name="Schneeberger K."/>
            <person name="Spophaly S."/>
        </authorList>
    </citation>
    <scope>NUCLEOTIDE SEQUENCE [LARGE SCALE GENOMIC DNA]</scope>
    <source>
        <strain evidence="1">PruArmRojPasFocal</strain>
    </source>
</reference>
<name>A0A6J5UB76_PRUAR</name>
<accession>A0A6J5UB76</accession>
<proteinExistence type="predicted"/>